<dbReference type="EnsemblMetazoa" id="GBRI027415-RA">
    <property type="protein sequence ID" value="GBRI027415-PA"/>
    <property type="gene ID" value="GBRI027415"/>
</dbReference>
<evidence type="ECO:0000256" key="2">
    <source>
        <dbReference type="RuleBase" id="RU367113"/>
    </source>
</evidence>
<proteinExistence type="inferred from homology"/>
<dbReference type="GO" id="GO:0000956">
    <property type="term" value="P:nuclear-transcribed mRNA catabolic process"/>
    <property type="evidence" value="ECO:0007669"/>
    <property type="project" value="TreeGrafter"/>
</dbReference>
<dbReference type="EC" id="3.6.1.-" evidence="2"/>
<comment type="function">
    <text evidence="2">Decapping enzyme for NAD-capped RNAs: specifically hydrolyzes the nicotinamide adenine dinucleotide (NAD) cap from a subset of RNAs by removing the entire NAD moiety from the 5'-end of an NAD-capped RNA.</text>
</comment>
<dbReference type="GO" id="GO:0003723">
    <property type="term" value="F:RNA binding"/>
    <property type="evidence" value="ECO:0007669"/>
    <property type="project" value="UniProtKB-KW"/>
</dbReference>
<keyword evidence="2" id="KW-0547">Nucleotide-binding</keyword>
<dbReference type="PANTHER" id="PTHR12395:SF9">
    <property type="entry name" value="DECAPPING AND EXORIBONUCLEASE PROTEIN"/>
    <property type="match status" value="1"/>
</dbReference>
<dbReference type="GO" id="GO:0110155">
    <property type="term" value="P:NAD-cap decapping"/>
    <property type="evidence" value="ECO:0007669"/>
    <property type="project" value="TreeGrafter"/>
</dbReference>
<dbReference type="GO" id="GO:0005829">
    <property type="term" value="C:cytosol"/>
    <property type="evidence" value="ECO:0007669"/>
    <property type="project" value="TreeGrafter"/>
</dbReference>
<dbReference type="Pfam" id="PF08652">
    <property type="entry name" value="RAI1"/>
    <property type="match status" value="1"/>
</dbReference>
<keyword evidence="2" id="KW-0378">Hydrolase</keyword>
<feature type="domain" description="RAI1-like" evidence="3">
    <location>
        <begin position="1"/>
        <end position="308"/>
    </location>
</feature>
<dbReference type="PANTHER" id="PTHR12395">
    <property type="entry name" value="DOM-3 RELATED"/>
    <property type="match status" value="1"/>
</dbReference>
<dbReference type="InterPro" id="IPR013961">
    <property type="entry name" value="RAI1"/>
</dbReference>
<sequence length="317" mass="37229">MKYLQLSTAVYPMNLCEGYDAHKFRKAFMYKKYLDLVLDWAMSLEGRQYVQENMDKTMIFARRGALVKIMMSPLMPSKENYNWVLLVSRYNDNLYLCLDKEDEPVAKISVRRYHHTRLNQLLFSDGQHLPPDTTKPTDDNVRYSVLHTSSMGKYNFIYSGEVQGIETDEDIQDLSDLSSLNACKYVMTKQIWQKLPYDVKLAKYASWWLHAYLSKCESIYVATKDFKSMVQEPIKETKVRSIPKDYNFNPGFLMGFLHHFLEIVEDLMSNIDSLETVYEFGFNSFDKTINCKIHSGNNRSKKFISADYIKYCRSENI</sequence>
<evidence type="ECO:0000313" key="5">
    <source>
        <dbReference type="Proteomes" id="UP000091820"/>
    </source>
</evidence>
<dbReference type="Proteomes" id="UP000091820">
    <property type="component" value="Unassembled WGS sequence"/>
</dbReference>
<keyword evidence="2" id="KW-0479">Metal-binding</keyword>
<dbReference type="GO" id="GO:0005634">
    <property type="term" value="C:nucleus"/>
    <property type="evidence" value="ECO:0007669"/>
    <property type="project" value="UniProtKB-SubCell"/>
</dbReference>
<organism evidence="4 5">
    <name type="scientific">Glossina brevipalpis</name>
    <dbReference type="NCBI Taxonomy" id="37001"/>
    <lineage>
        <taxon>Eukaryota</taxon>
        <taxon>Metazoa</taxon>
        <taxon>Ecdysozoa</taxon>
        <taxon>Arthropoda</taxon>
        <taxon>Hexapoda</taxon>
        <taxon>Insecta</taxon>
        <taxon>Pterygota</taxon>
        <taxon>Neoptera</taxon>
        <taxon>Endopterygota</taxon>
        <taxon>Diptera</taxon>
        <taxon>Brachycera</taxon>
        <taxon>Muscomorpha</taxon>
        <taxon>Hippoboscoidea</taxon>
        <taxon>Glossinidae</taxon>
        <taxon>Glossina</taxon>
    </lineage>
</organism>
<protein>
    <recommendedName>
        <fullName evidence="2">Decapping nuclease</fullName>
        <ecNumber evidence="2">3.6.1.-</ecNumber>
    </recommendedName>
</protein>
<dbReference type="AlphaFoldDB" id="A0A1A9WPR2"/>
<evidence type="ECO:0000313" key="4">
    <source>
        <dbReference type="EnsemblMetazoa" id="GBRI027415-PA"/>
    </source>
</evidence>
<dbReference type="VEuPathDB" id="VectorBase:GBRI027415"/>
<comment type="similarity">
    <text evidence="1 2">Belongs to the DXO/Dom3Z family.</text>
</comment>
<dbReference type="InterPro" id="IPR039039">
    <property type="entry name" value="RAI1-like_fam"/>
</dbReference>
<comment type="cofactor">
    <cofactor evidence="2">
        <name>a divalent metal cation</name>
        <dbReference type="ChEBI" id="CHEBI:60240"/>
    </cofactor>
</comment>
<dbReference type="GO" id="GO:0004518">
    <property type="term" value="F:nuclease activity"/>
    <property type="evidence" value="ECO:0007669"/>
    <property type="project" value="UniProtKB-KW"/>
</dbReference>
<evidence type="ECO:0000259" key="3">
    <source>
        <dbReference type="Pfam" id="PF08652"/>
    </source>
</evidence>
<keyword evidence="2" id="KW-0694">RNA-binding</keyword>
<keyword evidence="2" id="KW-0539">Nucleus</keyword>
<keyword evidence="5" id="KW-1185">Reference proteome</keyword>
<dbReference type="GO" id="GO:0046872">
    <property type="term" value="F:metal ion binding"/>
    <property type="evidence" value="ECO:0007669"/>
    <property type="project" value="UniProtKB-KW"/>
</dbReference>
<reference evidence="5" key="1">
    <citation type="submission" date="2014-03" db="EMBL/GenBank/DDBJ databases">
        <authorList>
            <person name="Aksoy S."/>
            <person name="Warren W."/>
            <person name="Wilson R.K."/>
        </authorList>
    </citation>
    <scope>NUCLEOTIDE SEQUENCE [LARGE SCALE GENOMIC DNA]</scope>
    <source>
        <strain evidence="5">IAEA</strain>
    </source>
</reference>
<dbReference type="STRING" id="37001.A0A1A9WPR2"/>
<reference evidence="4" key="2">
    <citation type="submission" date="2020-05" db="UniProtKB">
        <authorList>
            <consortium name="EnsemblMetazoa"/>
        </authorList>
    </citation>
    <scope>IDENTIFICATION</scope>
    <source>
        <strain evidence="4">IAEA</strain>
    </source>
</reference>
<evidence type="ECO:0000256" key="1">
    <source>
        <dbReference type="ARBA" id="ARBA00006562"/>
    </source>
</evidence>
<accession>A0A1A9WPR2</accession>
<dbReference type="GO" id="GO:0000166">
    <property type="term" value="F:nucleotide binding"/>
    <property type="evidence" value="ECO:0007669"/>
    <property type="project" value="UniProtKB-KW"/>
</dbReference>
<keyword evidence="2" id="KW-0540">Nuclease</keyword>
<name>A0A1A9WPR2_9MUSC</name>
<dbReference type="GO" id="GO:0034353">
    <property type="term" value="F:mRNA 5'-diphosphatase activity"/>
    <property type="evidence" value="ECO:0007669"/>
    <property type="project" value="TreeGrafter"/>
</dbReference>
<comment type="subcellular location">
    <subcellularLocation>
        <location evidence="2">Nucleus</location>
    </subcellularLocation>
</comment>